<dbReference type="InterPro" id="IPR011659">
    <property type="entry name" value="WD40"/>
</dbReference>
<reference evidence="1 2" key="1">
    <citation type="submission" date="2024-10" db="EMBL/GenBank/DDBJ databases">
        <authorList>
            <person name="Topkara A.R."/>
            <person name="Saygin H."/>
        </authorList>
    </citation>
    <scope>NUCLEOTIDE SEQUENCE [LARGE SCALE GENOMIC DNA]</scope>
    <source>
        <strain evidence="1 2">M3C6</strain>
    </source>
</reference>
<dbReference type="InterPro" id="IPR011042">
    <property type="entry name" value="6-blade_b-propeller_TolB-like"/>
</dbReference>
<dbReference type="EMBL" id="JBICRM010000013">
    <property type="protein sequence ID" value="MFG1706077.1"/>
    <property type="molecule type" value="Genomic_DNA"/>
</dbReference>
<dbReference type="Pfam" id="PF07676">
    <property type="entry name" value="PD40"/>
    <property type="match status" value="1"/>
</dbReference>
<dbReference type="SUPFAM" id="SSF82171">
    <property type="entry name" value="DPP6 N-terminal domain-like"/>
    <property type="match status" value="1"/>
</dbReference>
<evidence type="ECO:0008006" key="3">
    <source>
        <dbReference type="Google" id="ProtNLM"/>
    </source>
</evidence>
<accession>A0ABW7AFI5</accession>
<comment type="caution">
    <text evidence="1">The sequence shown here is derived from an EMBL/GenBank/DDBJ whole genome shotgun (WGS) entry which is preliminary data.</text>
</comment>
<sequence>MVDTSGWRWRLPDALPETDVQVSPDGRKLAYYSFARMQVVIHDVTTGAILPVPTAFYEVRLSFSPDSRYLAMEQTEEVVVTDTRSGTVIRIEDDESLLGWAGGHLVMSHSYNGVKIVALDGSVIAKAQAAELESDRRPAVSPDGKEIAVASGGRVLVLGQNGGVLRKVDAQLPPTAELRRIYRWTGPGEVLLYAPGYRSAAVYLMNVLSGATRPVPYAPEVAGDDITIGAV</sequence>
<protein>
    <recommendedName>
        <fullName evidence="3">WD40-like Beta Propeller Repeat</fullName>
    </recommendedName>
</protein>
<dbReference type="Gene3D" id="2.120.10.30">
    <property type="entry name" value="TolB, C-terminal domain"/>
    <property type="match status" value="1"/>
</dbReference>
<name>A0ABW7AFI5_9ACTN</name>
<organism evidence="1 2">
    <name type="scientific">Nonomuraea marmarensis</name>
    <dbReference type="NCBI Taxonomy" id="3351344"/>
    <lineage>
        <taxon>Bacteria</taxon>
        <taxon>Bacillati</taxon>
        <taxon>Actinomycetota</taxon>
        <taxon>Actinomycetes</taxon>
        <taxon>Streptosporangiales</taxon>
        <taxon>Streptosporangiaceae</taxon>
        <taxon>Nonomuraea</taxon>
    </lineage>
</organism>
<gene>
    <name evidence="1" type="ORF">ACFLIM_23060</name>
</gene>
<keyword evidence="2" id="KW-1185">Reference proteome</keyword>
<evidence type="ECO:0000313" key="2">
    <source>
        <dbReference type="Proteomes" id="UP001603978"/>
    </source>
</evidence>
<dbReference type="Proteomes" id="UP001603978">
    <property type="component" value="Unassembled WGS sequence"/>
</dbReference>
<evidence type="ECO:0000313" key="1">
    <source>
        <dbReference type="EMBL" id="MFG1706077.1"/>
    </source>
</evidence>
<dbReference type="RefSeq" id="WP_393168600.1">
    <property type="nucleotide sequence ID" value="NZ_JBICRM010000013.1"/>
</dbReference>
<proteinExistence type="predicted"/>